<dbReference type="EMBL" id="SHKW01000001">
    <property type="protein sequence ID" value="RZU41648.1"/>
    <property type="molecule type" value="Genomic_DNA"/>
</dbReference>
<dbReference type="AlphaFoldDB" id="A0A4Q7YVG9"/>
<reference evidence="4 5" key="1">
    <citation type="submission" date="2019-02" db="EMBL/GenBank/DDBJ databases">
        <title>Genomic Encyclopedia of Archaeal and Bacterial Type Strains, Phase II (KMG-II): from individual species to whole genera.</title>
        <authorList>
            <person name="Goeker M."/>
        </authorList>
    </citation>
    <scope>NUCLEOTIDE SEQUENCE [LARGE SCALE GENOMIC DNA]</scope>
    <source>
        <strain evidence="4 5">DSM 18101</strain>
    </source>
</reference>
<organism evidence="4 5">
    <name type="scientific">Edaphobacter modestus</name>
    <dbReference type="NCBI Taxonomy" id="388466"/>
    <lineage>
        <taxon>Bacteria</taxon>
        <taxon>Pseudomonadati</taxon>
        <taxon>Acidobacteriota</taxon>
        <taxon>Terriglobia</taxon>
        <taxon>Terriglobales</taxon>
        <taxon>Acidobacteriaceae</taxon>
        <taxon>Edaphobacter</taxon>
    </lineage>
</organism>
<sequence>MQLWNEYEGQTIAEAYPLKKLIRPEGRSAFFLTTNGTGTPALVRLIEAHFDEPEILERWRMVSEIKQENLVAMRKYGEAMLDGTPLVYAVMEPTEMSLAELLQNRTLTVDETRQLAASLLGALGALHARDLVHEHIEPSNVLAAGETVKLRSDCVREAASPDGDESEVARKKAADVHDLAIVLLQAMTGRRTLQGSATLLPSPFDGIIRNGLSGKWGLGEMAAALGPVSPVQVAAAAQRPAAQAAQGAQKEPAGERAAKPPVTAGPITMEPGQSSTKASANLFDGIEEAKTAEKAKQAQTRPGIPLRPERPVRPAIPSQTPDVRHRIVKPVQDDPRRMRLWIVAAVAIVLILFFVWRLTRSGATAGASADARPTTAQPAEAASPSSVPHPTPVTPPPAATDTAAASTPSTASTARTQWHVVAYTYNHEAQAQQKAEELKKQHSSLNPEVFSPNGRAPYLVTVGGAMTREEAAAFKRKARGAGLPRDLYTQNYAR</sequence>
<feature type="region of interest" description="Disordered" evidence="1">
    <location>
        <begin position="294"/>
        <end position="318"/>
    </location>
</feature>
<feature type="domain" description="SPOR" evidence="3">
    <location>
        <begin position="412"/>
        <end position="491"/>
    </location>
</feature>
<dbReference type="RefSeq" id="WP_165420091.1">
    <property type="nucleotide sequence ID" value="NZ_SHKW01000001.1"/>
</dbReference>
<feature type="compositionally biased region" description="Pro residues" evidence="1">
    <location>
        <begin position="387"/>
        <end position="398"/>
    </location>
</feature>
<evidence type="ECO:0000259" key="3">
    <source>
        <dbReference type="PROSITE" id="PS51724"/>
    </source>
</evidence>
<feature type="region of interest" description="Disordered" evidence="1">
    <location>
        <begin position="242"/>
        <end position="277"/>
    </location>
</feature>
<dbReference type="GO" id="GO:0042834">
    <property type="term" value="F:peptidoglycan binding"/>
    <property type="evidence" value="ECO:0007669"/>
    <property type="project" value="InterPro"/>
</dbReference>
<keyword evidence="2" id="KW-1133">Transmembrane helix</keyword>
<dbReference type="InterPro" id="IPR007730">
    <property type="entry name" value="SPOR-like_dom"/>
</dbReference>
<proteinExistence type="predicted"/>
<dbReference type="PROSITE" id="PS51724">
    <property type="entry name" value="SPOR"/>
    <property type="match status" value="1"/>
</dbReference>
<dbReference type="InterPro" id="IPR036680">
    <property type="entry name" value="SPOR-like_sf"/>
</dbReference>
<feature type="compositionally biased region" description="Low complexity" evidence="1">
    <location>
        <begin position="399"/>
        <end position="411"/>
    </location>
</feature>
<dbReference type="SUPFAM" id="SSF110997">
    <property type="entry name" value="Sporulation related repeat"/>
    <property type="match status" value="1"/>
</dbReference>
<gene>
    <name evidence="4" type="ORF">BDD14_3174</name>
</gene>
<feature type="transmembrane region" description="Helical" evidence="2">
    <location>
        <begin position="338"/>
        <end position="356"/>
    </location>
</feature>
<feature type="compositionally biased region" description="Low complexity" evidence="1">
    <location>
        <begin position="242"/>
        <end position="251"/>
    </location>
</feature>
<evidence type="ECO:0000256" key="1">
    <source>
        <dbReference type="SAM" id="MobiDB-lite"/>
    </source>
</evidence>
<evidence type="ECO:0000313" key="5">
    <source>
        <dbReference type="Proteomes" id="UP000292958"/>
    </source>
</evidence>
<dbReference type="Pfam" id="PF05036">
    <property type="entry name" value="SPOR"/>
    <property type="match status" value="1"/>
</dbReference>
<keyword evidence="2" id="KW-0812">Transmembrane</keyword>
<dbReference type="Gene3D" id="3.30.200.20">
    <property type="entry name" value="Phosphorylase Kinase, domain 1"/>
    <property type="match status" value="1"/>
</dbReference>
<protein>
    <submittedName>
        <fullName evidence="4">Sporulation related protein</fullName>
    </submittedName>
</protein>
<comment type="caution">
    <text evidence="4">The sequence shown here is derived from an EMBL/GenBank/DDBJ whole genome shotgun (WGS) entry which is preliminary data.</text>
</comment>
<feature type="region of interest" description="Disordered" evidence="1">
    <location>
        <begin position="365"/>
        <end position="411"/>
    </location>
</feature>
<dbReference type="Gene3D" id="1.10.510.10">
    <property type="entry name" value="Transferase(Phosphotransferase) domain 1"/>
    <property type="match status" value="1"/>
</dbReference>
<dbReference type="InterPro" id="IPR011009">
    <property type="entry name" value="Kinase-like_dom_sf"/>
</dbReference>
<dbReference type="SUPFAM" id="SSF56112">
    <property type="entry name" value="Protein kinase-like (PK-like)"/>
    <property type="match status" value="1"/>
</dbReference>
<keyword evidence="2" id="KW-0472">Membrane</keyword>
<keyword evidence="5" id="KW-1185">Reference proteome</keyword>
<name>A0A4Q7YVG9_9BACT</name>
<accession>A0A4Q7YVG9</accession>
<evidence type="ECO:0000256" key="2">
    <source>
        <dbReference type="SAM" id="Phobius"/>
    </source>
</evidence>
<evidence type="ECO:0000313" key="4">
    <source>
        <dbReference type="EMBL" id="RZU41648.1"/>
    </source>
</evidence>
<dbReference type="Proteomes" id="UP000292958">
    <property type="component" value="Unassembled WGS sequence"/>
</dbReference>